<dbReference type="SUPFAM" id="SSF51735">
    <property type="entry name" value="NAD(P)-binding Rossmann-fold domains"/>
    <property type="match status" value="1"/>
</dbReference>
<evidence type="ECO:0000256" key="3">
    <source>
        <dbReference type="ARBA" id="ARBA00061451"/>
    </source>
</evidence>
<evidence type="ECO:0000259" key="4">
    <source>
        <dbReference type="Pfam" id="PF01232"/>
    </source>
</evidence>
<dbReference type="RefSeq" id="WP_189407810.1">
    <property type="nucleotide sequence ID" value="NZ_BMXP01000009.1"/>
</dbReference>
<dbReference type="PRINTS" id="PR00084">
    <property type="entry name" value="MTLDHDRGNASE"/>
</dbReference>
<keyword evidence="1" id="KW-0560">Oxidoreductase</keyword>
<evidence type="ECO:0000256" key="1">
    <source>
        <dbReference type="ARBA" id="ARBA00023002"/>
    </source>
</evidence>
<dbReference type="Pfam" id="PF08125">
    <property type="entry name" value="Mannitol_dh_C"/>
    <property type="match status" value="1"/>
</dbReference>
<dbReference type="GO" id="GO:0019594">
    <property type="term" value="P:mannitol metabolic process"/>
    <property type="evidence" value="ECO:0007669"/>
    <property type="project" value="InterPro"/>
</dbReference>
<dbReference type="InterPro" id="IPR036291">
    <property type="entry name" value="NAD(P)-bd_dom_sf"/>
</dbReference>
<dbReference type="Gene3D" id="3.40.50.720">
    <property type="entry name" value="NAD(P)-binding Rossmann-like Domain"/>
    <property type="match status" value="1"/>
</dbReference>
<dbReference type="SUPFAM" id="SSF48179">
    <property type="entry name" value="6-phosphogluconate dehydrogenase C-terminal domain-like"/>
    <property type="match status" value="1"/>
</dbReference>
<dbReference type="PANTHER" id="PTHR43362">
    <property type="entry name" value="MANNITOL DEHYDROGENASE DSF1-RELATED"/>
    <property type="match status" value="1"/>
</dbReference>
<dbReference type="EMBL" id="BMXP01000009">
    <property type="protein sequence ID" value="GGW93264.1"/>
    <property type="molecule type" value="Genomic_DNA"/>
</dbReference>
<dbReference type="InterPro" id="IPR013118">
    <property type="entry name" value="Mannitol_DH_C"/>
</dbReference>
<dbReference type="Proteomes" id="UP000631300">
    <property type="component" value="Unassembled WGS sequence"/>
</dbReference>
<dbReference type="InterPro" id="IPR050988">
    <property type="entry name" value="Mannitol_DH/Oxidoreductase"/>
</dbReference>
<dbReference type="Pfam" id="PF01232">
    <property type="entry name" value="Mannitol_dh"/>
    <property type="match status" value="1"/>
</dbReference>
<evidence type="ECO:0000259" key="5">
    <source>
        <dbReference type="Pfam" id="PF08125"/>
    </source>
</evidence>
<protein>
    <submittedName>
        <fullName evidence="6">Mannitol 2-dehydrogenase</fullName>
    </submittedName>
</protein>
<dbReference type="InterPro" id="IPR000669">
    <property type="entry name" value="Mannitol_DH"/>
</dbReference>
<evidence type="ECO:0000313" key="6">
    <source>
        <dbReference type="EMBL" id="GGW93264.1"/>
    </source>
</evidence>
<accession>A0A918MZN6</accession>
<reference evidence="6" key="1">
    <citation type="journal article" date="2014" name="Int. J. Syst. Evol. Microbiol.">
        <title>Complete genome sequence of Corynebacterium casei LMG S-19264T (=DSM 44701T), isolated from a smear-ripened cheese.</title>
        <authorList>
            <consortium name="US DOE Joint Genome Institute (JGI-PGF)"/>
            <person name="Walter F."/>
            <person name="Albersmeier A."/>
            <person name="Kalinowski J."/>
            <person name="Ruckert C."/>
        </authorList>
    </citation>
    <scope>NUCLEOTIDE SEQUENCE</scope>
    <source>
        <strain evidence="6">KCTC 22164</strain>
    </source>
</reference>
<keyword evidence="2" id="KW-0520">NAD</keyword>
<dbReference type="InterPro" id="IPR013131">
    <property type="entry name" value="Mannitol_DH_N"/>
</dbReference>
<proteinExistence type="inferred from homology"/>
<dbReference type="AlphaFoldDB" id="A0A918MZN6"/>
<name>A0A918MZN6_9ALTE</name>
<dbReference type="PANTHER" id="PTHR43362:SF1">
    <property type="entry name" value="MANNITOL DEHYDROGENASE 2-RELATED"/>
    <property type="match status" value="1"/>
</dbReference>
<feature type="domain" description="Mannitol dehydrogenase C-terminal" evidence="5">
    <location>
        <begin position="291"/>
        <end position="479"/>
    </location>
</feature>
<feature type="domain" description="Mannitol dehydrogenase N-terminal" evidence="4">
    <location>
        <begin position="32"/>
        <end position="283"/>
    </location>
</feature>
<evidence type="ECO:0000313" key="7">
    <source>
        <dbReference type="Proteomes" id="UP000631300"/>
    </source>
</evidence>
<sequence>MQHTQMLSNQRLSDLPASVIKPGYARQSLKTGIVHVGVGGFHRAHQAVYTDAYMSATGDTRWGVCGVGLRENDRKMQQLLAEQDFLYTVLERKADGSASAQVIGCMTDFLLGCDDPGAVIRKMADPDTHIVSLTITEGGYNFNPSTGEFDFNNPDVQHDLANPDAPRLVFGYLARALKQRRDSGLPPFTVQSCDNIQHNGDVTRNMLLAYIRAADPDLATWVASEVAFPNAMVDRITPATTSTDIHAVQTMTGLTDQWPVTCESFHQWVIEDTFSSDRPQWEKCGVQFVADVTPYETMKIRLLNASHTVLGVLGSLAGYRTIDEAVSDPVFTDTLRVFMDSEVTPVLAPVKGIDLGVYKQTLLQRFANPNIKDSLTRICSESSSKVATFLVPTIRENVKQDGAFEISALVVAAWCYYSATHTSQSGEALEVIDALKDQLQQAGRQSGQQPLAFLHQADIFADLAQQPDFTRLFETFVSALFAGEPVSRLMQQASVPAGTETVSEKKESTA</sequence>
<dbReference type="InterPro" id="IPR023027">
    <property type="entry name" value="Mannitol_DH_CS"/>
</dbReference>
<dbReference type="FunFam" id="3.40.50.720:FF:000129">
    <property type="entry name" value="D-mannonate oxidoreductase"/>
    <property type="match status" value="1"/>
</dbReference>
<dbReference type="GO" id="GO:0016616">
    <property type="term" value="F:oxidoreductase activity, acting on the CH-OH group of donors, NAD or NADP as acceptor"/>
    <property type="evidence" value="ECO:0007669"/>
    <property type="project" value="TreeGrafter"/>
</dbReference>
<comment type="similarity">
    <text evidence="3">Belongs to the mannitol dehydrogenase family. UxuB subfamily.</text>
</comment>
<comment type="caution">
    <text evidence="6">The sequence shown here is derived from an EMBL/GenBank/DDBJ whole genome shotgun (WGS) entry which is preliminary data.</text>
</comment>
<dbReference type="Gene3D" id="1.10.1040.10">
    <property type="entry name" value="N-(1-d-carboxylethyl)-l-norvaline Dehydrogenase, domain 2"/>
    <property type="match status" value="1"/>
</dbReference>
<dbReference type="PROSITE" id="PS00974">
    <property type="entry name" value="MANNITOL_DHGENASE"/>
    <property type="match status" value="1"/>
</dbReference>
<evidence type="ECO:0000256" key="2">
    <source>
        <dbReference type="ARBA" id="ARBA00023027"/>
    </source>
</evidence>
<dbReference type="InterPro" id="IPR008927">
    <property type="entry name" value="6-PGluconate_DH-like_C_sf"/>
</dbReference>
<dbReference type="InterPro" id="IPR013328">
    <property type="entry name" value="6PGD_dom2"/>
</dbReference>
<reference evidence="6" key="2">
    <citation type="submission" date="2020-09" db="EMBL/GenBank/DDBJ databases">
        <authorList>
            <person name="Sun Q."/>
            <person name="Kim S."/>
        </authorList>
    </citation>
    <scope>NUCLEOTIDE SEQUENCE</scope>
    <source>
        <strain evidence="6">KCTC 22164</strain>
    </source>
</reference>
<gene>
    <name evidence="6" type="primary">uxuB</name>
    <name evidence="6" type="ORF">GCM10007391_29470</name>
</gene>
<organism evidence="6 7">
    <name type="scientific">Alteromonas halophila</name>
    <dbReference type="NCBI Taxonomy" id="516698"/>
    <lineage>
        <taxon>Bacteria</taxon>
        <taxon>Pseudomonadati</taxon>
        <taxon>Pseudomonadota</taxon>
        <taxon>Gammaproteobacteria</taxon>
        <taxon>Alteromonadales</taxon>
        <taxon>Alteromonadaceae</taxon>
        <taxon>Alteromonas/Salinimonas group</taxon>
        <taxon>Alteromonas</taxon>
    </lineage>
</organism>
<keyword evidence="7" id="KW-1185">Reference proteome</keyword>